<reference evidence="3" key="2">
    <citation type="submission" date="2015-01" db="EMBL/GenBank/DDBJ databases">
        <title>Evolutionary Origins and Diversification of the Mycorrhizal Mutualists.</title>
        <authorList>
            <consortium name="DOE Joint Genome Institute"/>
            <consortium name="Mycorrhizal Genomics Consortium"/>
            <person name="Kohler A."/>
            <person name="Kuo A."/>
            <person name="Nagy L.G."/>
            <person name="Floudas D."/>
            <person name="Copeland A."/>
            <person name="Barry K.W."/>
            <person name="Cichocki N."/>
            <person name="Veneault-Fourrey C."/>
            <person name="LaButti K."/>
            <person name="Lindquist E.A."/>
            <person name="Lipzen A."/>
            <person name="Lundell T."/>
            <person name="Morin E."/>
            <person name="Murat C."/>
            <person name="Riley R."/>
            <person name="Ohm R."/>
            <person name="Sun H."/>
            <person name="Tunlid A."/>
            <person name="Henrissat B."/>
            <person name="Grigoriev I.V."/>
            <person name="Hibbett D.S."/>
            <person name="Martin F."/>
        </authorList>
    </citation>
    <scope>NUCLEOTIDE SEQUENCE [LARGE SCALE GENOMIC DNA]</scope>
    <source>
        <strain evidence="3">MUT 4182</strain>
    </source>
</reference>
<protein>
    <submittedName>
        <fullName evidence="2">Uncharacterized protein</fullName>
    </submittedName>
</protein>
<name>A0A0C3QPQ5_9AGAM</name>
<dbReference type="Proteomes" id="UP000054248">
    <property type="component" value="Unassembled WGS sequence"/>
</dbReference>
<dbReference type="HOGENOM" id="CLU_1571768_0_0_1"/>
<dbReference type="EMBL" id="KN822984">
    <property type="protein sequence ID" value="KIO29354.1"/>
    <property type="molecule type" value="Genomic_DNA"/>
</dbReference>
<evidence type="ECO:0000256" key="1">
    <source>
        <dbReference type="SAM" id="MobiDB-lite"/>
    </source>
</evidence>
<evidence type="ECO:0000313" key="3">
    <source>
        <dbReference type="Proteomes" id="UP000054248"/>
    </source>
</evidence>
<organism evidence="2 3">
    <name type="scientific">Tulasnella calospora MUT 4182</name>
    <dbReference type="NCBI Taxonomy" id="1051891"/>
    <lineage>
        <taxon>Eukaryota</taxon>
        <taxon>Fungi</taxon>
        <taxon>Dikarya</taxon>
        <taxon>Basidiomycota</taxon>
        <taxon>Agaricomycotina</taxon>
        <taxon>Agaricomycetes</taxon>
        <taxon>Cantharellales</taxon>
        <taxon>Tulasnellaceae</taxon>
        <taxon>Tulasnella</taxon>
    </lineage>
</organism>
<dbReference type="AlphaFoldDB" id="A0A0C3QPQ5"/>
<keyword evidence="3" id="KW-1185">Reference proteome</keyword>
<feature type="region of interest" description="Disordered" evidence="1">
    <location>
        <begin position="132"/>
        <end position="170"/>
    </location>
</feature>
<accession>A0A0C3QPQ5</accession>
<feature type="compositionally biased region" description="Basic and acidic residues" evidence="1">
    <location>
        <begin position="153"/>
        <end position="170"/>
    </location>
</feature>
<proteinExistence type="predicted"/>
<reference evidence="2 3" key="1">
    <citation type="submission" date="2014-04" db="EMBL/GenBank/DDBJ databases">
        <authorList>
            <consortium name="DOE Joint Genome Institute"/>
            <person name="Kuo A."/>
            <person name="Girlanda M."/>
            <person name="Perotto S."/>
            <person name="Kohler A."/>
            <person name="Nagy L.G."/>
            <person name="Floudas D."/>
            <person name="Copeland A."/>
            <person name="Barry K.W."/>
            <person name="Cichocki N."/>
            <person name="Veneault-Fourrey C."/>
            <person name="LaButti K."/>
            <person name="Lindquist E.A."/>
            <person name="Lipzen A."/>
            <person name="Lundell T."/>
            <person name="Morin E."/>
            <person name="Murat C."/>
            <person name="Sun H."/>
            <person name="Tunlid A."/>
            <person name="Henrissat B."/>
            <person name="Grigoriev I.V."/>
            <person name="Hibbett D.S."/>
            <person name="Martin F."/>
            <person name="Nordberg H.P."/>
            <person name="Cantor M.N."/>
            <person name="Hua S.X."/>
        </authorList>
    </citation>
    <scope>NUCLEOTIDE SEQUENCE [LARGE SCALE GENOMIC DNA]</scope>
    <source>
        <strain evidence="2 3">MUT 4182</strain>
    </source>
</reference>
<gene>
    <name evidence="2" type="ORF">M407DRAFT_242684</name>
</gene>
<evidence type="ECO:0000313" key="2">
    <source>
        <dbReference type="EMBL" id="KIO29354.1"/>
    </source>
</evidence>
<sequence>MENDEADVGYALEIVCTFDDPRLMDPGLIVVWGIFDNYITCHERLAPQFAYLKDFIRGNRWVKEADILQFAGFYNRWTNSRRQKISWIREMFTRKGHRAAKALWKELFPLRLKLEDIATTRVVRRLQEDLANGNPETTEPDDHSHSVPGSSDAGRREHESNGDMETRQLL</sequence>
<dbReference type="OrthoDB" id="3300220at2759"/>